<evidence type="ECO:0000256" key="3">
    <source>
        <dbReference type="ARBA" id="ARBA00007063"/>
    </source>
</evidence>
<accession>A0A8S1DZZ9</accession>
<evidence type="ECO:0000256" key="6">
    <source>
        <dbReference type="ARBA" id="ARBA00022692"/>
    </source>
</evidence>
<evidence type="ECO:0000256" key="1">
    <source>
        <dbReference type="ARBA" id="ARBA00004477"/>
    </source>
</evidence>
<organism evidence="13 14">
    <name type="scientific">Caenorhabditis bovis</name>
    <dbReference type="NCBI Taxonomy" id="2654633"/>
    <lineage>
        <taxon>Eukaryota</taxon>
        <taxon>Metazoa</taxon>
        <taxon>Ecdysozoa</taxon>
        <taxon>Nematoda</taxon>
        <taxon>Chromadorea</taxon>
        <taxon>Rhabditida</taxon>
        <taxon>Rhabditina</taxon>
        <taxon>Rhabditomorpha</taxon>
        <taxon>Rhabditoidea</taxon>
        <taxon>Rhabditidae</taxon>
        <taxon>Peloderinae</taxon>
        <taxon>Caenorhabditis</taxon>
    </lineage>
</organism>
<evidence type="ECO:0000256" key="5">
    <source>
        <dbReference type="ARBA" id="ARBA00022679"/>
    </source>
</evidence>
<dbReference type="EMBL" id="CADEPM010000001">
    <property type="protein sequence ID" value="CAB3396976.1"/>
    <property type="molecule type" value="Genomic_DNA"/>
</dbReference>
<feature type="transmembrane region" description="Helical" evidence="12">
    <location>
        <begin position="142"/>
        <end position="159"/>
    </location>
</feature>
<feature type="transmembrane region" description="Helical" evidence="12">
    <location>
        <begin position="310"/>
        <end position="331"/>
    </location>
</feature>
<comment type="caution">
    <text evidence="13">The sequence shown here is derived from an EMBL/GenBank/DDBJ whole genome shotgun (WGS) entry which is preliminary data.</text>
</comment>
<feature type="transmembrane region" description="Helical" evidence="12">
    <location>
        <begin position="88"/>
        <end position="109"/>
    </location>
</feature>
<evidence type="ECO:0000256" key="11">
    <source>
        <dbReference type="ARBA" id="ARBA00048899"/>
    </source>
</evidence>
<dbReference type="PANTHER" id="PTHR22760">
    <property type="entry name" value="GLYCOSYLTRANSFERASE"/>
    <property type="match status" value="1"/>
</dbReference>
<feature type="transmembrane region" description="Helical" evidence="12">
    <location>
        <begin position="340"/>
        <end position="363"/>
    </location>
</feature>
<dbReference type="GO" id="GO:0005789">
    <property type="term" value="C:endoplasmic reticulum membrane"/>
    <property type="evidence" value="ECO:0007669"/>
    <property type="project" value="UniProtKB-SubCell"/>
</dbReference>
<evidence type="ECO:0000256" key="2">
    <source>
        <dbReference type="ARBA" id="ARBA00004922"/>
    </source>
</evidence>
<comment type="function">
    <text evidence="10">Mannosyltransferase that operates in the biosynthetic pathway of dolichol-linked oligosaccharides, the glycan precursors employed in protein asparagine (N)-glycosylation. The assembly of dolichol-linked oligosaccharides begins on the cytosolic side of the endoplasmic reticulum membrane and finishes in its lumen. The sequential addition of sugars to dolichol pyrophosphate produces dolichol-linked oligosaccharides containing fourteen sugars, including two GlcNAcs, nine mannoses and three glucoses. Once assembled, the oligosaccharide is transferred from the lipid to nascent proteins by oligosaccharyltransferases. In the lumen of the endoplasmic reticulum, adds the eighth mannose residue in an alpha-1,6 linkage onto Man(7)GlcNAc(2)-PP-dolichol to produce Man(8)GlcNAc(2)-PP-dolichol.</text>
</comment>
<comment type="pathway">
    <text evidence="2">Protein modification; protein glycosylation.</text>
</comment>
<evidence type="ECO:0000313" key="14">
    <source>
        <dbReference type="Proteomes" id="UP000494206"/>
    </source>
</evidence>
<feature type="transmembrane region" description="Helical" evidence="12">
    <location>
        <begin position="62"/>
        <end position="82"/>
    </location>
</feature>
<keyword evidence="8 12" id="KW-1133">Transmembrane helix</keyword>
<dbReference type="OrthoDB" id="19039at2759"/>
<dbReference type="Pfam" id="PF03901">
    <property type="entry name" value="Glyco_transf_22"/>
    <property type="match status" value="1"/>
</dbReference>
<dbReference type="GO" id="GO:0006487">
    <property type="term" value="P:protein N-linked glycosylation"/>
    <property type="evidence" value="ECO:0007669"/>
    <property type="project" value="TreeGrafter"/>
</dbReference>
<keyword evidence="6 12" id="KW-0812">Transmembrane</keyword>
<comment type="catalytic activity">
    <reaction evidence="11">
        <text>an alpha-D-Man-(1-&gt;2)-alpha-D-Man-(1-&gt;2)-alpha-D-Man-(1-&gt;3)-[alpha-D-Man-(1-&gt;2)-alpha-D-Man-(1-&gt;3)-alpha-D-Man-(1-&gt;6)]-beta-D-Man-(1-&gt;4)-beta-D-GlcNAc-(1-&gt;4)-alpha-D-GlcNAc-diphospho-di-trans,poly-cis-dolichol + a di-trans,poly-cis-dolichyl beta-D-mannosyl phosphate = an alpha-D-Man-(1-&gt;2)-alpha-D-Man-(1-&gt;2)-alpha-D-Man-(1-&gt;3)-[alpha-D-Man-(1-&gt;2)-alpha-D-Man-(1-&gt;3)-[alpha-D-Man-(1-&gt;6)]-alpha-D-Man-(1-&gt;6)]-beta-D-Man-(1-&gt;4)-beta-D-GlcNAc-(1-&gt;4)-alpha-D-GlcNAc-diphospho-di-trans,poly-cis-dolichol + a di-trans,poly-cis-dolichyl phosphate + H(+)</text>
        <dbReference type="Rhea" id="RHEA:29535"/>
        <dbReference type="Rhea" id="RHEA-COMP:19498"/>
        <dbReference type="Rhea" id="RHEA-COMP:19501"/>
        <dbReference type="Rhea" id="RHEA-COMP:19518"/>
        <dbReference type="Rhea" id="RHEA-COMP:19519"/>
        <dbReference type="ChEBI" id="CHEBI:15378"/>
        <dbReference type="ChEBI" id="CHEBI:57683"/>
        <dbReference type="ChEBI" id="CHEBI:58211"/>
        <dbReference type="ChEBI" id="CHEBI:132517"/>
        <dbReference type="ChEBI" id="CHEBI:132519"/>
        <dbReference type="EC" id="2.4.1.260"/>
    </reaction>
    <physiologicalReaction direction="left-to-right" evidence="11">
        <dbReference type="Rhea" id="RHEA:29536"/>
    </physiologicalReaction>
</comment>
<dbReference type="EC" id="2.4.1.-" evidence="12"/>
<evidence type="ECO:0000256" key="4">
    <source>
        <dbReference type="ARBA" id="ARBA00022676"/>
    </source>
</evidence>
<comment type="similarity">
    <text evidence="3 12">Belongs to the glycosyltransferase 22 family.</text>
</comment>
<evidence type="ECO:0000256" key="8">
    <source>
        <dbReference type="ARBA" id="ARBA00022989"/>
    </source>
</evidence>
<sequence>MDAEKTEWVVIITAFVHLLMAPGTKVEESFNVQATHDILFHMPTNLSNYDHRTFPGVVPRTFIGPIFLAALSAPMSFIFRIWLVPKMWQLVLVRGTLGFLNVLAFLNFCRSVKIHFGADTANFLRLIVASQFHYLFYASRPLPNTFALTFVMLVFERILENRIESAVRWATAATVLFRCELLLLFGPLFIKFIINHRLPLFGTDGALANGLRVSSLCLAVTMPIDSYFWGRPVWPEGEVALFNVIQNRSHEYGTSPFLWYFYSALPRALLLSAFLVPLGVLLDRRLRSLIIPCVAFVFLYSFLPHKELRFIIYVFPIFNLSAAVFCARMYINRAKSMARFILYLGCLLHLIGNLVAAGTLLYVSSRNYPGTDAINYLHLQMRFDALKPVTVYIDNACAQTGVSRFLQMNDAWTYNKTEHLKPEDLKDFDFLVLGTYGTKLKEEVQANFTTYHRPMFYVTAFHKYKLRKSKKFPFYYPEIILKEKAVVLKNKEYK</sequence>
<reference evidence="13 14" key="1">
    <citation type="submission" date="2020-04" db="EMBL/GenBank/DDBJ databases">
        <authorList>
            <person name="Laetsch R D."/>
            <person name="Stevens L."/>
            <person name="Kumar S."/>
            <person name="Blaxter L. M."/>
        </authorList>
    </citation>
    <scope>NUCLEOTIDE SEQUENCE [LARGE SCALE GENOMIC DNA]</scope>
</reference>
<feature type="transmembrane region" description="Helical" evidence="12">
    <location>
        <begin position="257"/>
        <end position="281"/>
    </location>
</feature>
<evidence type="ECO:0000313" key="13">
    <source>
        <dbReference type="EMBL" id="CAB3396976.1"/>
    </source>
</evidence>
<evidence type="ECO:0000256" key="7">
    <source>
        <dbReference type="ARBA" id="ARBA00022824"/>
    </source>
</evidence>
<dbReference type="InterPro" id="IPR005599">
    <property type="entry name" value="GPI_mannosylTrfase"/>
</dbReference>
<gene>
    <name evidence="13" type="ORF">CBOVIS_LOCUS457</name>
</gene>
<dbReference type="GO" id="GO:0052917">
    <property type="term" value="F:dol-P-Man:Man(7)GlcNAc(2)-PP-Dol alpha-1,6-mannosyltransferase activity"/>
    <property type="evidence" value="ECO:0007669"/>
    <property type="project" value="UniProtKB-EC"/>
</dbReference>
<evidence type="ECO:0000256" key="12">
    <source>
        <dbReference type="RuleBase" id="RU363075"/>
    </source>
</evidence>
<keyword evidence="5" id="KW-0808">Transferase</keyword>
<feature type="transmembrane region" description="Helical" evidence="12">
    <location>
        <begin position="288"/>
        <end position="304"/>
    </location>
</feature>
<keyword evidence="7 12" id="KW-0256">Endoplasmic reticulum</keyword>
<dbReference type="Proteomes" id="UP000494206">
    <property type="component" value="Unassembled WGS sequence"/>
</dbReference>
<name>A0A8S1DZZ9_9PELO</name>
<dbReference type="PANTHER" id="PTHR22760:SF1">
    <property type="entry name" value="DOL-P-MAN:MAN(7)GLCNAC(2)-PP-DOL ALPHA-1,6-MANNOSYLTRANSFERASE"/>
    <property type="match status" value="1"/>
</dbReference>
<protein>
    <recommendedName>
        <fullName evidence="12">Mannosyltransferase</fullName>
        <ecNumber evidence="12">2.4.1.-</ecNumber>
    </recommendedName>
</protein>
<keyword evidence="4 12" id="KW-0328">Glycosyltransferase</keyword>
<dbReference type="AlphaFoldDB" id="A0A8S1DZZ9"/>
<feature type="transmembrane region" description="Helical" evidence="12">
    <location>
        <begin position="171"/>
        <end position="194"/>
    </location>
</feature>
<keyword evidence="14" id="KW-1185">Reference proteome</keyword>
<evidence type="ECO:0000256" key="10">
    <source>
        <dbReference type="ARBA" id="ARBA00044721"/>
    </source>
</evidence>
<proteinExistence type="inferred from homology"/>
<comment type="subcellular location">
    <subcellularLocation>
        <location evidence="1 12">Endoplasmic reticulum membrane</location>
        <topology evidence="1 12">Multi-pass membrane protein</topology>
    </subcellularLocation>
</comment>
<evidence type="ECO:0000256" key="9">
    <source>
        <dbReference type="ARBA" id="ARBA00023136"/>
    </source>
</evidence>
<keyword evidence="9 12" id="KW-0472">Membrane</keyword>